<dbReference type="InterPro" id="IPR003694">
    <property type="entry name" value="NAD_synthase"/>
</dbReference>
<dbReference type="Gene3D" id="3.40.50.620">
    <property type="entry name" value="HUPs"/>
    <property type="match status" value="1"/>
</dbReference>
<name>A0A1M7RT75_9FIRM</name>
<dbReference type="GO" id="GO:0046872">
    <property type="term" value="F:metal ion binding"/>
    <property type="evidence" value="ECO:0007669"/>
    <property type="project" value="UniProtKB-KW"/>
</dbReference>
<evidence type="ECO:0000313" key="14">
    <source>
        <dbReference type="Proteomes" id="UP000184010"/>
    </source>
</evidence>
<feature type="binding site" description="in other chain" evidence="8">
    <location>
        <begin position="239"/>
        <end position="240"/>
    </location>
    <ligand>
        <name>deamido-NAD(+)</name>
        <dbReference type="ChEBI" id="CHEBI:58437"/>
        <note>ligand shared between two neighboring subunits</note>
    </ligand>
</feature>
<dbReference type="STRING" id="1121395.SAMN02745215_00064"/>
<keyword evidence="2 8" id="KW-0436">Ligase</keyword>
<evidence type="ECO:0000256" key="7">
    <source>
        <dbReference type="ARBA" id="ARBA00023027"/>
    </source>
</evidence>
<feature type="binding site" evidence="8">
    <location>
        <position position="162"/>
    </location>
    <ligand>
        <name>deamido-NAD(+)</name>
        <dbReference type="ChEBI" id="CHEBI:58437"/>
        <note>ligand shared between two neighboring subunits</note>
    </ligand>
</feature>
<evidence type="ECO:0000256" key="8">
    <source>
        <dbReference type="HAMAP-Rule" id="MF_00193"/>
    </source>
</evidence>
<evidence type="ECO:0000259" key="12">
    <source>
        <dbReference type="Pfam" id="PF02540"/>
    </source>
</evidence>
<dbReference type="GO" id="GO:0004359">
    <property type="term" value="F:glutaminase activity"/>
    <property type="evidence" value="ECO:0007669"/>
    <property type="project" value="InterPro"/>
</dbReference>
<dbReference type="CDD" id="cd00553">
    <property type="entry name" value="NAD_synthase"/>
    <property type="match status" value="1"/>
</dbReference>
<feature type="region of interest" description="Disordered" evidence="11">
    <location>
        <begin position="229"/>
        <end position="255"/>
    </location>
</feature>
<gene>
    <name evidence="8" type="primary">nadE</name>
    <name evidence="13" type="ORF">SAMN02745215_00064</name>
</gene>
<evidence type="ECO:0000256" key="5">
    <source>
        <dbReference type="ARBA" id="ARBA00022840"/>
    </source>
</evidence>
<organism evidence="13 14">
    <name type="scientific">Desulfitobacterium chlororespirans DSM 11544</name>
    <dbReference type="NCBI Taxonomy" id="1121395"/>
    <lineage>
        <taxon>Bacteria</taxon>
        <taxon>Bacillati</taxon>
        <taxon>Bacillota</taxon>
        <taxon>Clostridia</taxon>
        <taxon>Eubacteriales</taxon>
        <taxon>Desulfitobacteriaceae</taxon>
        <taxon>Desulfitobacterium</taxon>
    </lineage>
</organism>
<evidence type="ECO:0000256" key="9">
    <source>
        <dbReference type="RuleBase" id="RU003811"/>
    </source>
</evidence>
<sequence>MWSAEVLEIRINRAVEWLRERVQEARAQGVVIGVSGGVDSAVVAGLCKRAFPHNSIGVILPAGSNPMDREDAWLTTEALSLKAVEIDLTQAHQGILASVKKALTAQEYTFEEQLSQGNLKARLRMSTLYTVANSLNYLVVGTDNAPEAYTGYFTKYGDGGVDILPLASLTKAEVRAWASQLGLPEKIVNRVPTAGLWEGQTDEQEMGITYDLIDRYLLGEGVPEKMQEKIEKMHRQSEHKRQLPPALELPKLPKL</sequence>
<feature type="binding site" evidence="8">
    <location>
        <position position="142"/>
    </location>
    <ligand>
        <name>ATP</name>
        <dbReference type="ChEBI" id="CHEBI:30616"/>
    </ligand>
</feature>
<protein>
    <recommendedName>
        <fullName evidence="8 10">NH(3)-dependent NAD(+) synthetase</fullName>
        <ecNumber evidence="8 10">6.3.1.5</ecNumber>
    </recommendedName>
</protein>
<keyword evidence="5 8" id="KW-0067">ATP-binding</keyword>
<reference evidence="14" key="1">
    <citation type="submission" date="2016-12" db="EMBL/GenBank/DDBJ databases">
        <authorList>
            <person name="Varghese N."/>
            <person name="Submissions S."/>
        </authorList>
    </citation>
    <scope>NUCLEOTIDE SEQUENCE [LARGE SCALE GENOMIC DNA]</scope>
    <source>
        <strain evidence="14">DSM 11544</strain>
    </source>
</reference>
<dbReference type="PANTHER" id="PTHR23090">
    <property type="entry name" value="NH 3 /GLUTAMINE-DEPENDENT NAD + SYNTHETASE"/>
    <property type="match status" value="1"/>
</dbReference>
<dbReference type="InterPro" id="IPR014729">
    <property type="entry name" value="Rossmann-like_a/b/a_fold"/>
</dbReference>
<feature type="binding site" description="in other chain" evidence="8">
    <location>
        <position position="155"/>
    </location>
    <ligand>
        <name>deamido-NAD(+)</name>
        <dbReference type="ChEBI" id="CHEBI:58437"/>
        <note>ligand shared between two neighboring subunits</note>
    </ligand>
</feature>
<evidence type="ECO:0000256" key="10">
    <source>
        <dbReference type="RuleBase" id="RU003812"/>
    </source>
</evidence>
<keyword evidence="14" id="KW-1185">Reference proteome</keyword>
<evidence type="ECO:0000256" key="4">
    <source>
        <dbReference type="ARBA" id="ARBA00022741"/>
    </source>
</evidence>
<comment type="catalytic activity">
    <reaction evidence="8 10">
        <text>deamido-NAD(+) + NH4(+) + ATP = AMP + diphosphate + NAD(+) + H(+)</text>
        <dbReference type="Rhea" id="RHEA:21188"/>
        <dbReference type="ChEBI" id="CHEBI:15378"/>
        <dbReference type="ChEBI" id="CHEBI:28938"/>
        <dbReference type="ChEBI" id="CHEBI:30616"/>
        <dbReference type="ChEBI" id="CHEBI:33019"/>
        <dbReference type="ChEBI" id="CHEBI:57540"/>
        <dbReference type="ChEBI" id="CHEBI:58437"/>
        <dbReference type="ChEBI" id="CHEBI:456215"/>
        <dbReference type="EC" id="6.3.1.5"/>
    </reaction>
</comment>
<feature type="binding site" evidence="8">
    <location>
        <position position="193"/>
    </location>
    <ligand>
        <name>ATP</name>
        <dbReference type="ChEBI" id="CHEBI:30616"/>
    </ligand>
</feature>
<comment type="function">
    <text evidence="8">Catalyzes the ATP-dependent amidation of deamido-NAD to form NAD. Uses ammonia as a nitrogen source.</text>
</comment>
<keyword evidence="7 8" id="KW-0520">NAD</keyword>
<feature type="compositionally biased region" description="Basic and acidic residues" evidence="11">
    <location>
        <begin position="229"/>
        <end position="241"/>
    </location>
</feature>
<dbReference type="AlphaFoldDB" id="A0A1M7RT75"/>
<feature type="compositionally biased region" description="Low complexity" evidence="11">
    <location>
        <begin position="243"/>
        <end position="255"/>
    </location>
</feature>
<dbReference type="GO" id="GO:0005737">
    <property type="term" value="C:cytoplasm"/>
    <property type="evidence" value="ECO:0007669"/>
    <property type="project" value="InterPro"/>
</dbReference>
<dbReference type="GO" id="GO:0005524">
    <property type="term" value="F:ATP binding"/>
    <property type="evidence" value="ECO:0007669"/>
    <property type="project" value="UniProtKB-UniRule"/>
</dbReference>
<comment type="subunit">
    <text evidence="8">Homodimer.</text>
</comment>
<evidence type="ECO:0000313" key="13">
    <source>
        <dbReference type="EMBL" id="SHN49421.1"/>
    </source>
</evidence>
<dbReference type="EMBL" id="FRDN01000003">
    <property type="protein sequence ID" value="SHN49421.1"/>
    <property type="molecule type" value="Genomic_DNA"/>
</dbReference>
<evidence type="ECO:0000256" key="6">
    <source>
        <dbReference type="ARBA" id="ARBA00022842"/>
    </source>
</evidence>
<feature type="binding site" evidence="8">
    <location>
        <position position="39"/>
    </location>
    <ligand>
        <name>Mg(2+)</name>
        <dbReference type="ChEBI" id="CHEBI:18420"/>
    </ligand>
</feature>
<keyword evidence="4 8" id="KW-0547">Nucleotide-binding</keyword>
<comment type="pathway">
    <text evidence="8">Cofactor biosynthesis; NAD(+) biosynthesis; NAD(+) from deamido-NAD(+) (ammonia route): step 1/1.</text>
</comment>
<dbReference type="Proteomes" id="UP000184010">
    <property type="component" value="Unassembled WGS sequence"/>
</dbReference>
<dbReference type="SUPFAM" id="SSF52402">
    <property type="entry name" value="Adenine nucleotide alpha hydrolases-like"/>
    <property type="match status" value="1"/>
</dbReference>
<evidence type="ECO:0000256" key="1">
    <source>
        <dbReference type="ARBA" id="ARBA00005859"/>
    </source>
</evidence>
<feature type="binding site" evidence="8">
    <location>
        <begin position="33"/>
        <end position="40"/>
    </location>
    <ligand>
        <name>ATP</name>
        <dbReference type="ChEBI" id="CHEBI:30616"/>
    </ligand>
</feature>
<feature type="binding site" evidence="8">
    <location>
        <position position="147"/>
    </location>
    <ligand>
        <name>Mg(2+)</name>
        <dbReference type="ChEBI" id="CHEBI:18420"/>
    </ligand>
</feature>
<dbReference type="GO" id="GO:0008795">
    <property type="term" value="F:NAD+ synthase activity"/>
    <property type="evidence" value="ECO:0007669"/>
    <property type="project" value="UniProtKB-UniRule"/>
</dbReference>
<feature type="domain" description="NAD/GMP synthase" evidence="12">
    <location>
        <begin position="11"/>
        <end position="244"/>
    </location>
</feature>
<dbReference type="GO" id="GO:0009435">
    <property type="term" value="P:NAD+ biosynthetic process"/>
    <property type="evidence" value="ECO:0007669"/>
    <property type="project" value="UniProtKB-UniRule"/>
</dbReference>
<dbReference type="InterPro" id="IPR022926">
    <property type="entry name" value="NH(3)-dep_NAD(+)_synth"/>
</dbReference>
<accession>A0A1M7RT75</accession>
<dbReference type="HAMAP" id="MF_00193">
    <property type="entry name" value="NadE_ammonia_dep"/>
    <property type="match status" value="1"/>
</dbReference>
<keyword evidence="6 8" id="KW-0460">Magnesium</keyword>
<proteinExistence type="inferred from homology"/>
<dbReference type="EC" id="6.3.1.5" evidence="8 10"/>
<evidence type="ECO:0000256" key="2">
    <source>
        <dbReference type="ARBA" id="ARBA00022598"/>
    </source>
</evidence>
<feature type="binding site" description="in other chain" evidence="8">
    <location>
        <position position="122"/>
    </location>
    <ligand>
        <name>deamido-NAD(+)</name>
        <dbReference type="ChEBI" id="CHEBI:58437"/>
        <note>ligand shared between two neighboring subunits</note>
    </ligand>
</feature>
<dbReference type="Pfam" id="PF02540">
    <property type="entry name" value="NAD_synthase"/>
    <property type="match status" value="1"/>
</dbReference>
<dbReference type="InterPro" id="IPR022310">
    <property type="entry name" value="NAD/GMP_synthase"/>
</dbReference>
<dbReference type="GO" id="GO:0003952">
    <property type="term" value="F:NAD+ synthase (glutamine-hydrolyzing) activity"/>
    <property type="evidence" value="ECO:0007669"/>
    <property type="project" value="InterPro"/>
</dbReference>
<dbReference type="NCBIfam" id="TIGR00552">
    <property type="entry name" value="nadE"/>
    <property type="match status" value="1"/>
</dbReference>
<evidence type="ECO:0000256" key="3">
    <source>
        <dbReference type="ARBA" id="ARBA00022723"/>
    </source>
</evidence>
<comment type="similarity">
    <text evidence="1 8 9">Belongs to the NAD synthetase family.</text>
</comment>
<dbReference type="PANTHER" id="PTHR23090:SF9">
    <property type="entry name" value="GLUTAMINE-DEPENDENT NAD(+) SYNTHETASE"/>
    <property type="match status" value="1"/>
</dbReference>
<feature type="binding site" evidence="8">
    <location>
        <position position="171"/>
    </location>
    <ligand>
        <name>ATP</name>
        <dbReference type="ChEBI" id="CHEBI:30616"/>
    </ligand>
</feature>
<dbReference type="UniPathway" id="UPA00253">
    <property type="reaction ID" value="UER00333"/>
</dbReference>
<dbReference type="RefSeq" id="WP_072770757.1">
    <property type="nucleotide sequence ID" value="NZ_FRDN01000003.1"/>
</dbReference>
<keyword evidence="3 8" id="KW-0479">Metal-binding</keyword>
<evidence type="ECO:0000256" key="11">
    <source>
        <dbReference type="SAM" id="MobiDB-lite"/>
    </source>
</evidence>